<dbReference type="Gene3D" id="2.100.10.30">
    <property type="entry name" value="Jacalin-like lectin domain"/>
    <property type="match status" value="1"/>
</dbReference>
<dbReference type="Gene3D" id="3.30.710.10">
    <property type="entry name" value="Potassium Channel Kv1.1, Chain A"/>
    <property type="match status" value="1"/>
</dbReference>
<evidence type="ECO:0000313" key="2">
    <source>
        <dbReference type="EMBL" id="KAL0632200.1"/>
    </source>
</evidence>
<comment type="caution">
    <text evidence="2">The sequence shown here is derived from an EMBL/GenBank/DDBJ whole genome shotgun (WGS) entry which is preliminary data.</text>
</comment>
<protein>
    <recommendedName>
        <fullName evidence="1">Jacalin-type lectin domain-containing protein</fullName>
    </recommendedName>
</protein>
<dbReference type="InterPro" id="IPR036404">
    <property type="entry name" value="Jacalin-like_lectin_dom_sf"/>
</dbReference>
<reference evidence="2 3" key="1">
    <citation type="submission" date="2024-02" db="EMBL/GenBank/DDBJ databases">
        <title>Discinaceae phylogenomics.</title>
        <authorList>
            <person name="Dirks A.C."/>
            <person name="James T.Y."/>
        </authorList>
    </citation>
    <scope>NUCLEOTIDE SEQUENCE [LARGE SCALE GENOMIC DNA]</scope>
    <source>
        <strain evidence="2 3">ACD0624</strain>
    </source>
</reference>
<dbReference type="Pfam" id="PF01419">
    <property type="entry name" value="Jacalin"/>
    <property type="match status" value="1"/>
</dbReference>
<dbReference type="Proteomes" id="UP001447188">
    <property type="component" value="Unassembled WGS sequence"/>
</dbReference>
<evidence type="ECO:0000259" key="1">
    <source>
        <dbReference type="PROSITE" id="PS51752"/>
    </source>
</evidence>
<sequence>MNDSDTHTTTAHGGSGGEEFSDTLLIGDLATAAISEISMWHSSIICCLEVKYTCGEQRENIEVQHGMVWGSTINFKLDDDEFITHVEGYSSSSYIYQLTFVTNKRTCGPTGNRTGEHFRWGDIKTDQGTQVHGMRLVAFSGRASNNLIMLQGIFYNQQGFSSPIQQAIPVKQIIPSKVNYEGIPDVSGPGGTGVSAVPFSTFTSHLISPVRTLYAGQDRIELHVHEDTLCKLSSLQAALEESFQVSMKNCIEMPEDDPRMVSALIEYLYTGNYTYPYPSTSENLGSPIATLTEGQYHVCIFEIASKYDCQGLAAMAMGNFKTVLPDLDSIDTLRLWKAAYGEGPGLQTLRNSFNNLHSGKPLASWVKELFKNHREELNRTIKEFPELASDLLRLATCGDD</sequence>
<dbReference type="SUPFAM" id="SSF54695">
    <property type="entry name" value="POZ domain"/>
    <property type="match status" value="1"/>
</dbReference>
<dbReference type="PANTHER" id="PTHR47843">
    <property type="entry name" value="BTB DOMAIN-CONTAINING PROTEIN-RELATED"/>
    <property type="match status" value="1"/>
</dbReference>
<dbReference type="SUPFAM" id="SSF51101">
    <property type="entry name" value="Mannose-binding lectins"/>
    <property type="match status" value="1"/>
</dbReference>
<name>A0ABR3G8V1_9PEZI</name>
<keyword evidence="3" id="KW-1185">Reference proteome</keyword>
<evidence type="ECO:0000313" key="3">
    <source>
        <dbReference type="Proteomes" id="UP001447188"/>
    </source>
</evidence>
<dbReference type="InterPro" id="IPR001229">
    <property type="entry name" value="Jacalin-like_lectin_dom"/>
</dbReference>
<proteinExistence type="predicted"/>
<gene>
    <name evidence="2" type="ORF">Q9L58_008910</name>
</gene>
<dbReference type="InterPro" id="IPR011333">
    <property type="entry name" value="SKP1/BTB/POZ_sf"/>
</dbReference>
<organism evidence="2 3">
    <name type="scientific">Discina gigas</name>
    <dbReference type="NCBI Taxonomy" id="1032678"/>
    <lineage>
        <taxon>Eukaryota</taxon>
        <taxon>Fungi</taxon>
        <taxon>Dikarya</taxon>
        <taxon>Ascomycota</taxon>
        <taxon>Pezizomycotina</taxon>
        <taxon>Pezizomycetes</taxon>
        <taxon>Pezizales</taxon>
        <taxon>Discinaceae</taxon>
        <taxon>Discina</taxon>
    </lineage>
</organism>
<feature type="domain" description="Jacalin-type lectin" evidence="1">
    <location>
        <begin position="6"/>
        <end position="156"/>
    </location>
</feature>
<dbReference type="PROSITE" id="PS51752">
    <property type="entry name" value="JACALIN_LECTIN"/>
    <property type="match status" value="1"/>
</dbReference>
<dbReference type="EMBL" id="JBBBZM010000181">
    <property type="protein sequence ID" value="KAL0632200.1"/>
    <property type="molecule type" value="Genomic_DNA"/>
</dbReference>
<dbReference type="CDD" id="cd18186">
    <property type="entry name" value="BTB_POZ_ZBTB_KLHL-like"/>
    <property type="match status" value="1"/>
</dbReference>
<dbReference type="SMART" id="SM00915">
    <property type="entry name" value="Jacalin"/>
    <property type="match status" value="1"/>
</dbReference>
<accession>A0ABR3G8V1</accession>